<dbReference type="Proteomes" id="UP000533080">
    <property type="component" value="Unassembled WGS sequence"/>
</dbReference>
<dbReference type="AlphaFoldDB" id="A0A7Y4IHK0"/>
<keyword evidence="1" id="KW-1133">Transmembrane helix</keyword>
<name>A0A7Y4IHK0_MYXXA</name>
<organism evidence="2 3">
    <name type="scientific">Myxococcus xanthus</name>
    <dbReference type="NCBI Taxonomy" id="34"/>
    <lineage>
        <taxon>Bacteria</taxon>
        <taxon>Pseudomonadati</taxon>
        <taxon>Myxococcota</taxon>
        <taxon>Myxococcia</taxon>
        <taxon>Myxococcales</taxon>
        <taxon>Cystobacterineae</taxon>
        <taxon>Myxococcaceae</taxon>
        <taxon>Myxococcus</taxon>
    </lineage>
</organism>
<proteinExistence type="predicted"/>
<dbReference type="EMBL" id="JABFNT010000035">
    <property type="protein sequence ID" value="NOJ79279.1"/>
    <property type="molecule type" value="Genomic_DNA"/>
</dbReference>
<keyword evidence="1" id="KW-0812">Transmembrane</keyword>
<protein>
    <submittedName>
        <fullName evidence="2">Tetratricopeptide repeat protein</fullName>
    </submittedName>
</protein>
<dbReference type="RefSeq" id="WP_171441563.1">
    <property type="nucleotide sequence ID" value="NZ_JABFNS010000046.1"/>
</dbReference>
<gene>
    <name evidence="2" type="ORF">HNV28_13180</name>
</gene>
<evidence type="ECO:0000256" key="1">
    <source>
        <dbReference type="SAM" id="Phobius"/>
    </source>
</evidence>
<feature type="transmembrane region" description="Helical" evidence="1">
    <location>
        <begin position="25"/>
        <end position="43"/>
    </location>
</feature>
<comment type="caution">
    <text evidence="2">The sequence shown here is derived from an EMBL/GenBank/DDBJ whole genome shotgun (WGS) entry which is preliminary data.</text>
</comment>
<dbReference type="Gene3D" id="1.25.40.10">
    <property type="entry name" value="Tetratricopeptide repeat domain"/>
    <property type="match status" value="1"/>
</dbReference>
<accession>A0A7Y4IHK0</accession>
<dbReference type="SUPFAM" id="SSF48452">
    <property type="entry name" value="TPR-like"/>
    <property type="match status" value="1"/>
</dbReference>
<keyword evidence="1" id="KW-0472">Membrane</keyword>
<dbReference type="InterPro" id="IPR011990">
    <property type="entry name" value="TPR-like_helical_dom_sf"/>
</dbReference>
<sequence>MYNLLISLGVGIAVALLVKVAGFSIWAGLVPGVLALVGTYIVLARRVASRVQSLMTVVQKDLQSQPTSQKDAQSRVDRAVKTLEQGLVYDKWQFLVGPELNSQIGMLKYMVKDHEGAQAAFAKGSGRNYMAKAMEGALYFQRKDFDAMKKAFESATKSGKKESIVWAAYAWCLMQNKDKDGALRVLARGVEQNPKDEKLKGSLAQLQNDKRLKMKPYEPIWWQFGLEAPPPVMPPMGGRRMQFSTRR</sequence>
<evidence type="ECO:0000313" key="3">
    <source>
        <dbReference type="Proteomes" id="UP000533080"/>
    </source>
</evidence>
<reference evidence="2 3" key="1">
    <citation type="submission" date="2020-05" db="EMBL/GenBank/DDBJ databases">
        <authorList>
            <person name="Whitworth D."/>
        </authorList>
    </citation>
    <scope>NUCLEOTIDE SEQUENCE [LARGE SCALE GENOMIC DNA]</scope>
    <source>
        <strain evidence="2 3">AM005</strain>
    </source>
</reference>
<evidence type="ECO:0000313" key="2">
    <source>
        <dbReference type="EMBL" id="NOJ79279.1"/>
    </source>
</evidence>
<dbReference type="Pfam" id="PF14559">
    <property type="entry name" value="TPR_19"/>
    <property type="match status" value="1"/>
</dbReference>